<keyword evidence="3" id="KW-0805">Transcription regulation</keyword>
<dbReference type="InterPro" id="IPR006563">
    <property type="entry name" value="POX_dom"/>
</dbReference>
<evidence type="ECO:0000256" key="4">
    <source>
        <dbReference type="ARBA" id="ARBA00023125"/>
    </source>
</evidence>
<dbReference type="AlphaFoldDB" id="A0A6P6B684"/>
<dbReference type="InterPro" id="IPR001356">
    <property type="entry name" value="HD"/>
</dbReference>
<evidence type="ECO:0000256" key="2">
    <source>
        <dbReference type="ARBA" id="ARBA00006454"/>
    </source>
</evidence>
<evidence type="ECO:0000256" key="5">
    <source>
        <dbReference type="ARBA" id="ARBA00023155"/>
    </source>
</evidence>
<sequence>MATYHPSFSYQRDDLSITYLGDQKPASYIVSSSHPGNPTIYLNEASSAGAFSEISSGISMSLQNCVQIPSIGGRNEMSFIPSSSDTVCSQSVDGQLNITTSNSICNPATVNPLAIARSVLDEQSSQSQGLSLSLGSQISSGVSVPSFQYQQDYSSVFSGHLPFSGKVAIPCAGEESKRSKELKTSDDMQFGFPGGNHDAFETDTLSNPQGSISHKQMHSDIYQFESGFASTILNSKYLRVAQELLDEVINVRKALKQPDLDKNVSSQPNPSSGMSLEPNESVNNSSSEISAIERQDLQNKKTKLLSMLEQVDRRYRQYYHQMKIVVSSFDMVAGCGAAKPYTALALQTISCHFRCLHDAITAQIQLTQRSLGEKDNSSNNQGGAIPRLRYVEHRLRQQRALHQQLGVMRHAWRPQRGLPESSVSILRAWLFEHFLHPYPKDSEKIMLAEQTGLTRSQVANWFINARVRLWKPMIEEMYKEEFGEMDSDFKSSLENAAKATRENSTASEDRGEELQESMTSKVADTDNVQLGQVQHMKPGHIPDLELNRPIARSMFQNIAIGDTGSPTGMKLQVDQMSNMESNNLYPDTVIPSSPHGHGMLMACDSMYGLTELSSFSVGGQVSLALGLRHHENDIFPMSGETNMRANNKVASSVVPETVDFHCAEPGNQQDRFGNPHILHDFVV</sequence>
<evidence type="ECO:0000256" key="8">
    <source>
        <dbReference type="PROSITE-ProRule" id="PRU00108"/>
    </source>
</evidence>
<evidence type="ECO:0000313" key="12">
    <source>
        <dbReference type="RefSeq" id="XP_022772700.1"/>
    </source>
</evidence>
<dbReference type="OrthoDB" id="10056939at2759"/>
<feature type="domain" description="Homeobox" evidence="10">
    <location>
        <begin position="409"/>
        <end position="472"/>
    </location>
</feature>
<feature type="region of interest" description="Disordered" evidence="9">
    <location>
        <begin position="259"/>
        <end position="287"/>
    </location>
</feature>
<proteinExistence type="inferred from homology"/>
<dbReference type="GO" id="GO:0005634">
    <property type="term" value="C:nucleus"/>
    <property type="evidence" value="ECO:0007669"/>
    <property type="project" value="UniProtKB-SubCell"/>
</dbReference>
<dbReference type="InterPro" id="IPR009057">
    <property type="entry name" value="Homeodomain-like_sf"/>
</dbReference>
<evidence type="ECO:0000259" key="10">
    <source>
        <dbReference type="PROSITE" id="PS50071"/>
    </source>
</evidence>
<feature type="compositionally biased region" description="Low complexity" evidence="9">
    <location>
        <begin position="275"/>
        <end position="287"/>
    </location>
</feature>
<protein>
    <submittedName>
        <fullName evidence="12 13">BEL1-like homeodomain protein 3</fullName>
    </submittedName>
</protein>
<dbReference type="SMART" id="SM00574">
    <property type="entry name" value="POX"/>
    <property type="match status" value="1"/>
</dbReference>
<dbReference type="Proteomes" id="UP000515121">
    <property type="component" value="Unplaced"/>
</dbReference>
<name>A0A6P6B684_DURZI</name>
<organism evidence="11 14">
    <name type="scientific">Durio zibethinus</name>
    <name type="common">Durian</name>
    <dbReference type="NCBI Taxonomy" id="66656"/>
    <lineage>
        <taxon>Eukaryota</taxon>
        <taxon>Viridiplantae</taxon>
        <taxon>Streptophyta</taxon>
        <taxon>Embryophyta</taxon>
        <taxon>Tracheophyta</taxon>
        <taxon>Spermatophyta</taxon>
        <taxon>Magnoliopsida</taxon>
        <taxon>eudicotyledons</taxon>
        <taxon>Gunneridae</taxon>
        <taxon>Pentapetalae</taxon>
        <taxon>rosids</taxon>
        <taxon>malvids</taxon>
        <taxon>Malvales</taxon>
        <taxon>Malvaceae</taxon>
        <taxon>Helicteroideae</taxon>
        <taxon>Durio</taxon>
    </lineage>
</organism>
<feature type="DNA-binding region" description="Homeobox" evidence="8">
    <location>
        <begin position="411"/>
        <end position="473"/>
    </location>
</feature>
<evidence type="ECO:0000256" key="6">
    <source>
        <dbReference type="ARBA" id="ARBA00023163"/>
    </source>
</evidence>
<feature type="region of interest" description="Disordered" evidence="9">
    <location>
        <begin position="493"/>
        <end position="526"/>
    </location>
</feature>
<accession>A0A6P6B684</accession>
<evidence type="ECO:0000256" key="1">
    <source>
        <dbReference type="ARBA" id="ARBA00004123"/>
    </source>
</evidence>
<keyword evidence="4 8" id="KW-0238">DNA-binding</keyword>
<dbReference type="KEGG" id="dzi:111315329"/>
<dbReference type="PANTHER" id="PTHR11850">
    <property type="entry name" value="HOMEOBOX PROTEIN TRANSCRIPTION FACTORS"/>
    <property type="match status" value="1"/>
</dbReference>
<evidence type="ECO:0000313" key="11">
    <source>
        <dbReference type="Proteomes" id="UP000515121"/>
    </source>
</evidence>
<dbReference type="GO" id="GO:0003677">
    <property type="term" value="F:DNA binding"/>
    <property type="evidence" value="ECO:0007669"/>
    <property type="project" value="UniProtKB-UniRule"/>
</dbReference>
<dbReference type="SMART" id="SM00389">
    <property type="entry name" value="HOX"/>
    <property type="match status" value="1"/>
</dbReference>
<feature type="compositionally biased region" description="Polar residues" evidence="9">
    <location>
        <begin position="516"/>
        <end position="526"/>
    </location>
</feature>
<dbReference type="PROSITE" id="PS50071">
    <property type="entry name" value="HOMEOBOX_2"/>
    <property type="match status" value="1"/>
</dbReference>
<dbReference type="CDD" id="cd00086">
    <property type="entry name" value="homeodomain"/>
    <property type="match status" value="1"/>
</dbReference>
<dbReference type="SUPFAM" id="SSF46689">
    <property type="entry name" value="Homeodomain-like"/>
    <property type="match status" value="1"/>
</dbReference>
<dbReference type="GO" id="GO:0006355">
    <property type="term" value="P:regulation of DNA-templated transcription"/>
    <property type="evidence" value="ECO:0007669"/>
    <property type="project" value="InterPro"/>
</dbReference>
<evidence type="ECO:0000256" key="9">
    <source>
        <dbReference type="SAM" id="MobiDB-lite"/>
    </source>
</evidence>
<keyword evidence="11" id="KW-1185">Reference proteome</keyword>
<dbReference type="Pfam" id="PF07526">
    <property type="entry name" value="POX"/>
    <property type="match status" value="1"/>
</dbReference>
<dbReference type="RefSeq" id="XP_022772700.1">
    <property type="nucleotide sequence ID" value="XM_022916965.1"/>
</dbReference>
<dbReference type="Gene3D" id="1.10.10.60">
    <property type="entry name" value="Homeodomain-like"/>
    <property type="match status" value="1"/>
</dbReference>
<keyword evidence="6" id="KW-0804">Transcription</keyword>
<keyword evidence="7 8" id="KW-0539">Nucleus</keyword>
<evidence type="ECO:0000313" key="14">
    <source>
        <dbReference type="RefSeq" id="XP_022772702.1"/>
    </source>
</evidence>
<gene>
    <name evidence="12 13 14" type="primary">LOC111315329</name>
</gene>
<evidence type="ECO:0000256" key="7">
    <source>
        <dbReference type="ARBA" id="ARBA00023242"/>
    </source>
</evidence>
<reference evidence="12 13" key="1">
    <citation type="submission" date="2025-04" db="UniProtKB">
        <authorList>
            <consortium name="RefSeq"/>
        </authorList>
    </citation>
    <scope>IDENTIFICATION</scope>
    <source>
        <tissue evidence="12 13">Fruit stalk</tissue>
    </source>
</reference>
<dbReference type="Pfam" id="PF05920">
    <property type="entry name" value="Homeobox_KN"/>
    <property type="match status" value="1"/>
</dbReference>
<evidence type="ECO:0000313" key="13">
    <source>
        <dbReference type="RefSeq" id="XP_022772701.1"/>
    </source>
</evidence>
<comment type="similarity">
    <text evidence="2">Belongs to the TALE/BELL homeobox family.</text>
</comment>
<feature type="compositionally biased region" description="Polar residues" evidence="9">
    <location>
        <begin position="263"/>
        <end position="274"/>
    </location>
</feature>
<evidence type="ECO:0000256" key="3">
    <source>
        <dbReference type="ARBA" id="ARBA00023015"/>
    </source>
</evidence>
<dbReference type="InterPro" id="IPR050224">
    <property type="entry name" value="TALE_homeobox"/>
</dbReference>
<dbReference type="GeneID" id="111315329"/>
<dbReference type="RefSeq" id="XP_022772702.1">
    <property type="nucleotide sequence ID" value="XM_022916967.1"/>
</dbReference>
<dbReference type="InterPro" id="IPR008422">
    <property type="entry name" value="KN_HD"/>
</dbReference>
<comment type="subcellular location">
    <subcellularLocation>
        <location evidence="1 8">Nucleus</location>
    </subcellularLocation>
</comment>
<keyword evidence="5 8" id="KW-0371">Homeobox</keyword>
<dbReference type="RefSeq" id="XP_022772701.1">
    <property type="nucleotide sequence ID" value="XM_022916966.1"/>
</dbReference>